<evidence type="ECO:0000256" key="5">
    <source>
        <dbReference type="PROSITE-ProRule" id="PRU01240"/>
    </source>
</evidence>
<dbReference type="eggNOG" id="COG1404">
    <property type="taxonomic scope" value="Bacteria"/>
</dbReference>
<dbReference type="RefSeq" id="WP_015608956.1">
    <property type="nucleotide sequence ID" value="NC_021177.1"/>
</dbReference>
<sequence>MRLLARVTTAALIALAPVLAGTPSSAAPAQDPAPLIASKDAVPGHYIVTLDAGIDPATLAGQLKVEPTFTYSKALNGFAVPLTPTQLTLVRSALGVKTVEEDSKVSTPSAEGPGAVGTRAAPSSSWGLDRIDQQALPLDNDFTTQNNGSGVTAYILDTGIDYTHEEFGGRAVLGFDAMPDADTQQGLDCNGHGTHVAGTVGGKTYGVASGVNLVSVRVLGCDGKGSYSGMIAGLDWVAKNAQQPAVLNGSLGGPKSEALNSAADALTDAGVLPVIAAGNDARDACDVSPASASRVLAVAASNRYDEETDFSNFGTCVALYAPGEGISSAKLGGGSVDLDGTSMAAPHVAGVAALYKQAHPDDLPEAIVEFIDDQSTKDVLTKVSKSSPNQLLYTAGL</sequence>
<feature type="active site" description="Charge relay system" evidence="5">
    <location>
        <position position="192"/>
    </location>
</feature>
<feature type="chain" id="PRO_5004106714" evidence="8">
    <location>
        <begin position="27"/>
        <end position="397"/>
    </location>
</feature>
<comment type="similarity">
    <text evidence="1 5 6">Belongs to the peptidase S8 family.</text>
</comment>
<evidence type="ECO:0000256" key="6">
    <source>
        <dbReference type="RuleBase" id="RU003355"/>
    </source>
</evidence>
<dbReference type="GO" id="GO:0006508">
    <property type="term" value="P:proteolysis"/>
    <property type="evidence" value="ECO:0007669"/>
    <property type="project" value="UniProtKB-KW"/>
</dbReference>
<gene>
    <name evidence="11" type="ORF">SFUL_2649</name>
</gene>
<feature type="active site" description="Charge relay system" evidence="5">
    <location>
        <position position="157"/>
    </location>
</feature>
<dbReference type="SUPFAM" id="SSF54897">
    <property type="entry name" value="Protease propeptides/inhibitors"/>
    <property type="match status" value="1"/>
</dbReference>
<dbReference type="CDD" id="cd04077">
    <property type="entry name" value="Peptidases_S8_PCSK9_ProteinaseK_like"/>
    <property type="match status" value="1"/>
</dbReference>
<dbReference type="EMBL" id="CP005080">
    <property type="protein sequence ID" value="AGK77593.1"/>
    <property type="molecule type" value="Genomic_DNA"/>
</dbReference>
<dbReference type="PRINTS" id="PR00723">
    <property type="entry name" value="SUBTILISIN"/>
</dbReference>
<dbReference type="InterPro" id="IPR000209">
    <property type="entry name" value="Peptidase_S8/S53_dom"/>
</dbReference>
<dbReference type="AlphaFoldDB" id="N0CVH2"/>
<feature type="active site" description="Charge relay system" evidence="5">
    <location>
        <position position="342"/>
    </location>
</feature>
<dbReference type="PROSITE" id="PS00138">
    <property type="entry name" value="SUBTILASE_SER"/>
    <property type="match status" value="1"/>
</dbReference>
<dbReference type="PANTHER" id="PTHR43806">
    <property type="entry name" value="PEPTIDASE S8"/>
    <property type="match status" value="1"/>
</dbReference>
<feature type="domain" description="Inhibitor I9" evidence="10">
    <location>
        <begin position="70"/>
        <end position="107"/>
    </location>
</feature>
<feature type="domain" description="Peptidase S8/S53" evidence="9">
    <location>
        <begin position="148"/>
        <end position="374"/>
    </location>
</feature>
<dbReference type="InterPro" id="IPR023827">
    <property type="entry name" value="Peptidase_S8_Asp-AS"/>
</dbReference>
<dbReference type="InterPro" id="IPR050131">
    <property type="entry name" value="Peptidase_S8_subtilisin-like"/>
</dbReference>
<dbReference type="InterPro" id="IPR037045">
    <property type="entry name" value="S8pro/Inhibitor_I9_sf"/>
</dbReference>
<evidence type="ECO:0000259" key="9">
    <source>
        <dbReference type="Pfam" id="PF00082"/>
    </source>
</evidence>
<dbReference type="PROSITE" id="PS51892">
    <property type="entry name" value="SUBTILASE"/>
    <property type="match status" value="1"/>
</dbReference>
<dbReference type="GO" id="GO:0004252">
    <property type="term" value="F:serine-type endopeptidase activity"/>
    <property type="evidence" value="ECO:0007669"/>
    <property type="project" value="UniProtKB-UniRule"/>
</dbReference>
<keyword evidence="3 5" id="KW-0378">Hydrolase</keyword>
<evidence type="ECO:0000256" key="1">
    <source>
        <dbReference type="ARBA" id="ARBA00011073"/>
    </source>
</evidence>
<dbReference type="Pfam" id="PF00082">
    <property type="entry name" value="Peptidase_S8"/>
    <property type="match status" value="1"/>
</dbReference>
<proteinExistence type="inferred from homology"/>
<dbReference type="KEGG" id="sfi:SFUL_2649"/>
<evidence type="ECO:0000313" key="12">
    <source>
        <dbReference type="Proteomes" id="UP000013304"/>
    </source>
</evidence>
<dbReference type="InterPro" id="IPR010259">
    <property type="entry name" value="S8pro/Inhibitor_I9"/>
</dbReference>
<dbReference type="InterPro" id="IPR015500">
    <property type="entry name" value="Peptidase_S8_subtilisin-rel"/>
</dbReference>
<evidence type="ECO:0000256" key="2">
    <source>
        <dbReference type="ARBA" id="ARBA00022670"/>
    </source>
</evidence>
<evidence type="ECO:0000259" key="10">
    <source>
        <dbReference type="Pfam" id="PF05922"/>
    </source>
</evidence>
<evidence type="ECO:0000256" key="3">
    <source>
        <dbReference type="ARBA" id="ARBA00022801"/>
    </source>
</evidence>
<dbReference type="PANTHER" id="PTHR43806:SF11">
    <property type="entry name" value="CEREVISIN-RELATED"/>
    <property type="match status" value="1"/>
</dbReference>
<evidence type="ECO:0000256" key="8">
    <source>
        <dbReference type="SAM" id="SignalP"/>
    </source>
</evidence>
<dbReference type="GO" id="GO:0005615">
    <property type="term" value="C:extracellular space"/>
    <property type="evidence" value="ECO:0007669"/>
    <property type="project" value="TreeGrafter"/>
</dbReference>
<keyword evidence="8" id="KW-0732">Signal</keyword>
<dbReference type="PROSITE" id="PS00136">
    <property type="entry name" value="SUBTILASE_ASP"/>
    <property type="match status" value="1"/>
</dbReference>
<evidence type="ECO:0000313" key="11">
    <source>
        <dbReference type="EMBL" id="AGK77593.1"/>
    </source>
</evidence>
<reference evidence="11 12" key="1">
    <citation type="submission" date="2013-04" db="EMBL/GenBank/DDBJ databases">
        <title>Complete genome sequence of Streptomyces fulvissimus.</title>
        <authorList>
            <person name="Myronovskyi M."/>
            <person name="Tokovenko B."/>
            <person name="Manderscheid N."/>
            <person name="Petzke L."/>
            <person name="Luzhetskyy A."/>
        </authorList>
    </citation>
    <scope>NUCLEOTIDE SEQUENCE [LARGE SCALE GENOMIC DNA]</scope>
    <source>
        <strain evidence="11 12">DSM 40593</strain>
    </source>
</reference>
<name>N0CVH2_STRMI</name>
<feature type="region of interest" description="Disordered" evidence="7">
    <location>
        <begin position="102"/>
        <end position="125"/>
    </location>
</feature>
<dbReference type="Gene3D" id="3.30.70.80">
    <property type="entry name" value="Peptidase S8 propeptide/proteinase inhibitor I9"/>
    <property type="match status" value="1"/>
</dbReference>
<dbReference type="InterPro" id="IPR023828">
    <property type="entry name" value="Peptidase_S8_Ser-AS"/>
</dbReference>
<feature type="signal peptide" evidence="8">
    <location>
        <begin position="1"/>
        <end position="26"/>
    </location>
</feature>
<evidence type="ECO:0000256" key="4">
    <source>
        <dbReference type="ARBA" id="ARBA00022825"/>
    </source>
</evidence>
<dbReference type="Proteomes" id="UP000013304">
    <property type="component" value="Chromosome"/>
</dbReference>
<dbReference type="FunFam" id="3.40.50.200:FF:000014">
    <property type="entry name" value="Proteinase K"/>
    <property type="match status" value="1"/>
</dbReference>
<keyword evidence="4 5" id="KW-0720">Serine protease</keyword>
<dbReference type="PATRIC" id="fig|1303692.3.peg.2665"/>
<dbReference type="Gene3D" id="3.40.50.200">
    <property type="entry name" value="Peptidase S8/S53 domain"/>
    <property type="match status" value="1"/>
</dbReference>
<protein>
    <submittedName>
        <fullName evidence="11">Peptidase S8 and S53 subtilisin kexin sedolisin</fullName>
    </submittedName>
</protein>
<organism evidence="11 12">
    <name type="scientific">Streptomyces microflavus DSM 40593</name>
    <dbReference type="NCBI Taxonomy" id="1303692"/>
    <lineage>
        <taxon>Bacteria</taxon>
        <taxon>Bacillati</taxon>
        <taxon>Actinomycetota</taxon>
        <taxon>Actinomycetes</taxon>
        <taxon>Kitasatosporales</taxon>
        <taxon>Streptomycetaceae</taxon>
        <taxon>Streptomyces</taxon>
    </lineage>
</organism>
<dbReference type="SUPFAM" id="SSF52743">
    <property type="entry name" value="Subtilisin-like"/>
    <property type="match status" value="1"/>
</dbReference>
<dbReference type="InterPro" id="IPR022398">
    <property type="entry name" value="Peptidase_S8_His-AS"/>
</dbReference>
<dbReference type="InterPro" id="IPR036852">
    <property type="entry name" value="Peptidase_S8/S53_dom_sf"/>
</dbReference>
<keyword evidence="2 5" id="KW-0645">Protease</keyword>
<dbReference type="Pfam" id="PF05922">
    <property type="entry name" value="Inhibitor_I9"/>
    <property type="match status" value="1"/>
</dbReference>
<dbReference type="OrthoDB" id="9798386at2"/>
<dbReference type="HOGENOM" id="CLU_011263_1_7_11"/>
<dbReference type="PROSITE" id="PS00137">
    <property type="entry name" value="SUBTILASE_HIS"/>
    <property type="match status" value="1"/>
</dbReference>
<dbReference type="InterPro" id="IPR034193">
    <property type="entry name" value="PCSK9_ProteinaseK-like"/>
</dbReference>
<accession>N0CVH2</accession>
<evidence type="ECO:0000256" key="7">
    <source>
        <dbReference type="SAM" id="MobiDB-lite"/>
    </source>
</evidence>